<evidence type="ECO:0000256" key="1">
    <source>
        <dbReference type="SAM" id="Coils"/>
    </source>
</evidence>
<proteinExistence type="predicted"/>
<dbReference type="Gene3D" id="1.20.58.60">
    <property type="match status" value="1"/>
</dbReference>
<feature type="non-terminal residue" evidence="2">
    <location>
        <position position="156"/>
    </location>
</feature>
<feature type="coiled-coil region" evidence="1">
    <location>
        <begin position="62"/>
        <end position="103"/>
    </location>
</feature>
<sequence>EYRTEDENLRKLLKEFETKLKNNNSFDFKNLKMYLEEIQSDFNDLVDTKDKCMHKGQEICAKSRNENEIKEIESEQIDLNEQLDLLRDRLNDRKNEINEILMNVQKFFNLQENHLKCVREKEDFLAKPLNLSTLQQVKDCCYQYSLEMKSFQNATN</sequence>
<protein>
    <submittedName>
        <fullName evidence="2">Uncharacterized protein</fullName>
    </submittedName>
</protein>
<dbReference type="AlphaFoldDB" id="A0A1B6FA02"/>
<name>A0A1B6FA02_9HEMI</name>
<evidence type="ECO:0000313" key="2">
    <source>
        <dbReference type="EMBL" id="JAS47017.1"/>
    </source>
</evidence>
<keyword evidence="1" id="KW-0175">Coiled coil</keyword>
<accession>A0A1B6FA02</accession>
<feature type="non-terminal residue" evidence="2">
    <location>
        <position position="1"/>
    </location>
</feature>
<dbReference type="EMBL" id="GECZ01022752">
    <property type="protein sequence ID" value="JAS47017.1"/>
    <property type="molecule type" value="Transcribed_RNA"/>
</dbReference>
<gene>
    <name evidence="2" type="ORF">g.2472</name>
</gene>
<dbReference type="SUPFAM" id="SSF46966">
    <property type="entry name" value="Spectrin repeat"/>
    <property type="match status" value="1"/>
</dbReference>
<organism evidence="2">
    <name type="scientific">Cuerna arida</name>
    <dbReference type="NCBI Taxonomy" id="1464854"/>
    <lineage>
        <taxon>Eukaryota</taxon>
        <taxon>Metazoa</taxon>
        <taxon>Ecdysozoa</taxon>
        <taxon>Arthropoda</taxon>
        <taxon>Hexapoda</taxon>
        <taxon>Insecta</taxon>
        <taxon>Pterygota</taxon>
        <taxon>Neoptera</taxon>
        <taxon>Paraneoptera</taxon>
        <taxon>Hemiptera</taxon>
        <taxon>Auchenorrhyncha</taxon>
        <taxon>Membracoidea</taxon>
        <taxon>Cicadellidae</taxon>
        <taxon>Cicadellinae</taxon>
        <taxon>Proconiini</taxon>
        <taxon>Cuerna</taxon>
    </lineage>
</organism>
<reference evidence="2" key="1">
    <citation type="submission" date="2015-11" db="EMBL/GenBank/DDBJ databases">
        <title>De novo transcriptome assembly of four potential Pierce s Disease insect vectors from Arizona vineyards.</title>
        <authorList>
            <person name="Tassone E.E."/>
        </authorList>
    </citation>
    <scope>NUCLEOTIDE SEQUENCE</scope>
</reference>